<dbReference type="KEGG" id="ahel:Q31a_47210"/>
<accession>A0A518GCN5</accession>
<dbReference type="Proteomes" id="UP000318017">
    <property type="component" value="Chromosome"/>
</dbReference>
<sequence>MPDPLVPYATGDDLIKRYDIDLIGDLCQDTREELDWHSDITELTEHVNVVSALEDASGEIDVSMQAGGRYTPEQLMLLITPVEAVDTNNSKKHLIRITCAIAMSILVERRLERVSMETADWLRKAAKAFLDQLRRGENVFGIPAAVDAGTIHIDTVSSVHIENLNLLPGRMSNYFPGTAQRTPRVN</sequence>
<keyword evidence="2" id="KW-1185">Reference proteome</keyword>
<dbReference type="InterPro" id="IPR009752">
    <property type="entry name" value="Phage_Mu_GpJ"/>
</dbReference>
<dbReference type="Pfam" id="PF07030">
    <property type="entry name" value="Phage_Mu_Gp36"/>
    <property type="match status" value="1"/>
</dbReference>
<dbReference type="EMBL" id="CP036298">
    <property type="protein sequence ID" value="QDV26348.1"/>
    <property type="molecule type" value="Genomic_DNA"/>
</dbReference>
<protein>
    <submittedName>
        <fullName evidence="1">Uncharacterized protein</fullName>
    </submittedName>
</protein>
<dbReference type="AlphaFoldDB" id="A0A518GCN5"/>
<name>A0A518GCN5_9BACT</name>
<reference evidence="1 2" key="1">
    <citation type="submission" date="2019-02" db="EMBL/GenBank/DDBJ databases">
        <title>Deep-cultivation of Planctomycetes and their phenomic and genomic characterization uncovers novel biology.</title>
        <authorList>
            <person name="Wiegand S."/>
            <person name="Jogler M."/>
            <person name="Boedeker C."/>
            <person name="Pinto D."/>
            <person name="Vollmers J."/>
            <person name="Rivas-Marin E."/>
            <person name="Kohn T."/>
            <person name="Peeters S.H."/>
            <person name="Heuer A."/>
            <person name="Rast P."/>
            <person name="Oberbeckmann S."/>
            <person name="Bunk B."/>
            <person name="Jeske O."/>
            <person name="Meyerdierks A."/>
            <person name="Storesund J.E."/>
            <person name="Kallscheuer N."/>
            <person name="Luecker S."/>
            <person name="Lage O.M."/>
            <person name="Pohl T."/>
            <person name="Merkel B.J."/>
            <person name="Hornburger P."/>
            <person name="Mueller R.-W."/>
            <person name="Bruemmer F."/>
            <person name="Labrenz M."/>
            <person name="Spormann A.M."/>
            <person name="Op den Camp H."/>
            <person name="Overmann J."/>
            <person name="Amann R."/>
            <person name="Jetten M.S.M."/>
            <person name="Mascher T."/>
            <person name="Medema M.H."/>
            <person name="Devos D.P."/>
            <person name="Kaster A.-K."/>
            <person name="Ovreas L."/>
            <person name="Rohde M."/>
            <person name="Galperin M.Y."/>
            <person name="Jogler C."/>
        </authorList>
    </citation>
    <scope>NUCLEOTIDE SEQUENCE [LARGE SCALE GENOMIC DNA]</scope>
    <source>
        <strain evidence="1 2">Q31a</strain>
    </source>
</reference>
<evidence type="ECO:0000313" key="2">
    <source>
        <dbReference type="Proteomes" id="UP000318017"/>
    </source>
</evidence>
<evidence type="ECO:0000313" key="1">
    <source>
        <dbReference type="EMBL" id="QDV26348.1"/>
    </source>
</evidence>
<dbReference type="RefSeq" id="WP_145082428.1">
    <property type="nucleotide sequence ID" value="NZ_CP036298.1"/>
</dbReference>
<organism evidence="1 2">
    <name type="scientific">Aureliella helgolandensis</name>
    <dbReference type="NCBI Taxonomy" id="2527968"/>
    <lineage>
        <taxon>Bacteria</taxon>
        <taxon>Pseudomonadati</taxon>
        <taxon>Planctomycetota</taxon>
        <taxon>Planctomycetia</taxon>
        <taxon>Pirellulales</taxon>
        <taxon>Pirellulaceae</taxon>
        <taxon>Aureliella</taxon>
    </lineage>
</organism>
<gene>
    <name evidence="1" type="ORF">Q31a_47210</name>
</gene>
<proteinExistence type="predicted"/>